<feature type="transmembrane region" description="Helical" evidence="3">
    <location>
        <begin position="80"/>
        <end position="98"/>
    </location>
</feature>
<protein>
    <recommendedName>
        <fullName evidence="4">Major facilitator superfamily (MFS) profile domain-containing protein</fullName>
    </recommendedName>
</protein>
<keyword evidence="6" id="KW-1185">Reference proteome</keyword>
<dbReference type="PANTHER" id="PTHR11360">
    <property type="entry name" value="MONOCARBOXYLATE TRANSPORTER"/>
    <property type="match status" value="1"/>
</dbReference>
<dbReference type="Gene3D" id="1.20.1250.20">
    <property type="entry name" value="MFS general substrate transporter like domains"/>
    <property type="match status" value="2"/>
</dbReference>
<organism evidence="5 6">
    <name type="scientific">Porphyra umbilicalis</name>
    <name type="common">Purple laver</name>
    <name type="synonym">Red alga</name>
    <dbReference type="NCBI Taxonomy" id="2786"/>
    <lineage>
        <taxon>Eukaryota</taxon>
        <taxon>Rhodophyta</taxon>
        <taxon>Bangiophyceae</taxon>
        <taxon>Bangiales</taxon>
        <taxon>Bangiaceae</taxon>
        <taxon>Porphyra</taxon>
    </lineage>
</organism>
<feature type="transmembrane region" description="Helical" evidence="3">
    <location>
        <begin position="313"/>
        <end position="332"/>
    </location>
</feature>
<feature type="transmembrane region" description="Helical" evidence="3">
    <location>
        <begin position="449"/>
        <end position="467"/>
    </location>
</feature>
<proteinExistence type="predicted"/>
<feature type="transmembrane region" description="Helical" evidence="3">
    <location>
        <begin position="352"/>
        <end position="371"/>
    </location>
</feature>
<dbReference type="InterPro" id="IPR050327">
    <property type="entry name" value="Proton-linked_MCT"/>
</dbReference>
<accession>A0A1X6PCH0</accession>
<feature type="region of interest" description="Disordered" evidence="2">
    <location>
        <begin position="203"/>
        <end position="303"/>
    </location>
</feature>
<evidence type="ECO:0000256" key="2">
    <source>
        <dbReference type="SAM" id="MobiDB-lite"/>
    </source>
</evidence>
<feature type="domain" description="Major facilitator superfamily (MFS) profile" evidence="4">
    <location>
        <begin position="11"/>
        <end position="502"/>
    </location>
</feature>
<keyword evidence="3" id="KW-0472">Membrane</keyword>
<feature type="transmembrane region" description="Helical" evidence="3">
    <location>
        <begin position="175"/>
        <end position="192"/>
    </location>
</feature>
<dbReference type="InterPro" id="IPR011701">
    <property type="entry name" value="MFS"/>
</dbReference>
<dbReference type="GO" id="GO:0022857">
    <property type="term" value="F:transmembrane transporter activity"/>
    <property type="evidence" value="ECO:0007669"/>
    <property type="project" value="InterPro"/>
</dbReference>
<feature type="compositionally biased region" description="Polar residues" evidence="2">
    <location>
        <begin position="268"/>
        <end position="291"/>
    </location>
</feature>
<keyword evidence="3" id="KW-0812">Transmembrane</keyword>
<gene>
    <name evidence="5" type="ORF">BU14_0106s0033</name>
</gene>
<feature type="compositionally biased region" description="Low complexity" evidence="2">
    <location>
        <begin position="206"/>
        <end position="226"/>
    </location>
</feature>
<evidence type="ECO:0000256" key="3">
    <source>
        <dbReference type="SAM" id="Phobius"/>
    </source>
</evidence>
<dbReference type="Proteomes" id="UP000218209">
    <property type="component" value="Unassembled WGS sequence"/>
</dbReference>
<dbReference type="GO" id="GO:0016020">
    <property type="term" value="C:membrane"/>
    <property type="evidence" value="ECO:0007669"/>
    <property type="project" value="UniProtKB-SubCell"/>
</dbReference>
<evidence type="ECO:0000259" key="4">
    <source>
        <dbReference type="PROSITE" id="PS50850"/>
    </source>
</evidence>
<dbReference type="EMBL" id="KV918810">
    <property type="protein sequence ID" value="OSX78568.1"/>
    <property type="molecule type" value="Genomic_DNA"/>
</dbReference>
<evidence type="ECO:0000313" key="5">
    <source>
        <dbReference type="EMBL" id="OSX78568.1"/>
    </source>
</evidence>
<name>A0A1X6PCH0_PORUM</name>
<dbReference type="OrthoDB" id="5765at2759"/>
<dbReference type="InterPro" id="IPR036259">
    <property type="entry name" value="MFS_trans_sf"/>
</dbReference>
<feature type="transmembrane region" description="Helical" evidence="3">
    <location>
        <begin position="51"/>
        <end position="73"/>
    </location>
</feature>
<dbReference type="InterPro" id="IPR020846">
    <property type="entry name" value="MFS_dom"/>
</dbReference>
<feature type="transmembrane region" description="Helical" evidence="3">
    <location>
        <begin position="110"/>
        <end position="132"/>
    </location>
</feature>
<feature type="transmembrane region" description="Helical" evidence="3">
    <location>
        <begin position="415"/>
        <end position="437"/>
    </location>
</feature>
<feature type="transmembrane region" description="Helical" evidence="3">
    <location>
        <begin position="144"/>
        <end position="169"/>
    </location>
</feature>
<dbReference type="Pfam" id="PF07690">
    <property type="entry name" value="MFS_1"/>
    <property type="match status" value="1"/>
</dbReference>
<sequence>MMSVEEHGRRRWRMVAAASLVHALHAAAVYLAPATLLSPMRADLGLSVSEIALPLVVYRLVNAVLLVPAGAVLDRSRPDVILRASVVAAAVLGLALPFCSNLPQLLVLQSLFAVTKLFGGLTAMLLLISRSFGDRPGMGTATSVLLAGYSFAGFLAPTLVGSLCAVFGWRVASGAMSVLFLVVGVPLTMVFLRDLPPLPLGEDEAAPSATAATTSASASNGSLTTGGDRRNRASGGDITRRGGGAAKAIEGIEGTSPASVSIDRLTRPDSTGSLVSTTSAAPGNGTVTASGESAVDPPEATDAPDAGRLLTPAYLALLTVVASLSFSMHVVLDHLLVFLREDFGGGGLHLDVAARYLSALNLGALFTKLAVGPLADRYDKGLLMAAFGVLGCIASVFLFDWMGGALVLTSSTTQVAAFVGLYAVAYAGVFSLSTAALQDFGATGLGLRCNLNLVALFASGSVGSYVAGTLRTQFGTYVWAFVAAGSSWVGVVGAALAYAAAQRVAAGRGGYQKLPAGASQEDGRTR</sequence>
<keyword evidence="3" id="KW-1133">Transmembrane helix</keyword>
<evidence type="ECO:0000256" key="1">
    <source>
        <dbReference type="ARBA" id="ARBA00004141"/>
    </source>
</evidence>
<evidence type="ECO:0000313" key="6">
    <source>
        <dbReference type="Proteomes" id="UP000218209"/>
    </source>
</evidence>
<feature type="transmembrane region" description="Helical" evidence="3">
    <location>
        <begin position="479"/>
        <end position="501"/>
    </location>
</feature>
<feature type="transmembrane region" description="Helical" evidence="3">
    <location>
        <begin position="12"/>
        <end position="31"/>
    </location>
</feature>
<reference evidence="5 6" key="1">
    <citation type="submission" date="2017-03" db="EMBL/GenBank/DDBJ databases">
        <title>WGS assembly of Porphyra umbilicalis.</title>
        <authorList>
            <person name="Brawley S.H."/>
            <person name="Blouin N.A."/>
            <person name="Ficko-Blean E."/>
            <person name="Wheeler G.L."/>
            <person name="Lohr M."/>
            <person name="Goodson H.V."/>
            <person name="Jenkins J.W."/>
            <person name="Blaby-Haas C.E."/>
            <person name="Helliwell K.E."/>
            <person name="Chan C."/>
            <person name="Marriage T."/>
            <person name="Bhattacharya D."/>
            <person name="Klein A.S."/>
            <person name="Badis Y."/>
            <person name="Brodie J."/>
            <person name="Cao Y."/>
            <person name="Collen J."/>
            <person name="Dittami S.M."/>
            <person name="Gachon C.M."/>
            <person name="Green B.R."/>
            <person name="Karpowicz S."/>
            <person name="Kim J.W."/>
            <person name="Kudahl U."/>
            <person name="Lin S."/>
            <person name="Michel G."/>
            <person name="Mittag M."/>
            <person name="Olson B.J."/>
            <person name="Pangilinan J."/>
            <person name="Peng Y."/>
            <person name="Qiu H."/>
            <person name="Shu S."/>
            <person name="Singer J.T."/>
            <person name="Smith A.G."/>
            <person name="Sprecher B.N."/>
            <person name="Wagner V."/>
            <person name="Wang W."/>
            <person name="Wang Z.-Y."/>
            <person name="Yan J."/>
            <person name="Yarish C."/>
            <person name="Zoeuner-Riek S."/>
            <person name="Zhuang Y."/>
            <person name="Zou Y."/>
            <person name="Lindquist E.A."/>
            <person name="Grimwood J."/>
            <person name="Barry K."/>
            <person name="Rokhsar D.S."/>
            <person name="Schmutz J."/>
            <person name="Stiller J.W."/>
            <person name="Grossman A.R."/>
            <person name="Prochnik S.E."/>
        </authorList>
    </citation>
    <scope>NUCLEOTIDE SEQUENCE [LARGE SCALE GENOMIC DNA]</scope>
    <source>
        <strain evidence="5">4086291</strain>
    </source>
</reference>
<dbReference type="PANTHER" id="PTHR11360:SF290">
    <property type="entry name" value="MONOCARBOXYLATE MFS PERMEASE"/>
    <property type="match status" value="1"/>
</dbReference>
<dbReference type="SUPFAM" id="SSF103473">
    <property type="entry name" value="MFS general substrate transporter"/>
    <property type="match status" value="1"/>
</dbReference>
<dbReference type="PROSITE" id="PS50850">
    <property type="entry name" value="MFS"/>
    <property type="match status" value="1"/>
</dbReference>
<comment type="subcellular location">
    <subcellularLocation>
        <location evidence="1">Membrane</location>
        <topology evidence="1">Multi-pass membrane protein</topology>
    </subcellularLocation>
</comment>
<feature type="transmembrane region" description="Helical" evidence="3">
    <location>
        <begin position="383"/>
        <end position="403"/>
    </location>
</feature>
<dbReference type="AlphaFoldDB" id="A0A1X6PCH0"/>